<dbReference type="Proteomes" id="UP001141552">
    <property type="component" value="Unassembled WGS sequence"/>
</dbReference>
<reference evidence="4" key="1">
    <citation type="submission" date="2022-02" db="EMBL/GenBank/DDBJ databases">
        <authorList>
            <person name="Henning P.M."/>
            <person name="McCubbin A.G."/>
            <person name="Shore J.S."/>
        </authorList>
    </citation>
    <scope>NUCLEOTIDE SEQUENCE</scope>
    <source>
        <strain evidence="4">F60SS</strain>
        <tissue evidence="4">Leaves</tissue>
    </source>
</reference>
<accession>A0A9Q0F8F4</accession>
<feature type="transmembrane region" description="Helical" evidence="3">
    <location>
        <begin position="20"/>
        <end position="44"/>
    </location>
</feature>
<dbReference type="InterPro" id="IPR044839">
    <property type="entry name" value="NDR1-like"/>
</dbReference>
<dbReference type="GO" id="GO:0098542">
    <property type="term" value="P:defense response to other organism"/>
    <property type="evidence" value="ECO:0007669"/>
    <property type="project" value="InterPro"/>
</dbReference>
<dbReference type="PANTHER" id="PTHR31234:SF2">
    <property type="entry name" value="OS05G0199100 PROTEIN"/>
    <property type="match status" value="1"/>
</dbReference>
<evidence type="ECO:0000313" key="5">
    <source>
        <dbReference type="Proteomes" id="UP001141552"/>
    </source>
</evidence>
<comment type="subcellular location">
    <subcellularLocation>
        <location evidence="1">Membrane</location>
    </subcellularLocation>
</comment>
<dbReference type="PANTHER" id="PTHR31234">
    <property type="entry name" value="LATE EMBRYOGENESIS ABUNDANT (LEA) HYDROXYPROLINE-RICH GLYCOPROTEIN FAMILY"/>
    <property type="match status" value="1"/>
</dbReference>
<dbReference type="GO" id="GO:0005886">
    <property type="term" value="C:plasma membrane"/>
    <property type="evidence" value="ECO:0007669"/>
    <property type="project" value="TreeGrafter"/>
</dbReference>
<keyword evidence="2 3" id="KW-0472">Membrane</keyword>
<sequence length="206" mass="23609">MRGCKTNPAKSIATRCFHTLICLVTFVTIALFLYATLVITINFFSFKPKFQVSPSSSLTISNTSNTESTHKTVTWDVVLSVKNPSKKLSIKYPNLNATLLYKHKYLNSTSIFGFDQETGNETILKIRIREDMENVEDLEEDLGRGEVKVKVVLWGWEVKVGPRVMRVVHYHLQVKCEELVFMKSKEENNAKWKLKEGKICQLETSL</sequence>
<evidence type="ECO:0000256" key="1">
    <source>
        <dbReference type="ARBA" id="ARBA00004370"/>
    </source>
</evidence>
<protein>
    <recommendedName>
        <fullName evidence="6">Late embryogenesis abundant protein LEA-2 subgroup domain-containing protein</fullName>
    </recommendedName>
</protein>
<keyword evidence="3" id="KW-0812">Transmembrane</keyword>
<gene>
    <name evidence="4" type="ORF">Tsubulata_023653</name>
</gene>
<name>A0A9Q0F8F4_9ROSI</name>
<evidence type="ECO:0008006" key="6">
    <source>
        <dbReference type="Google" id="ProtNLM"/>
    </source>
</evidence>
<dbReference type="OrthoDB" id="695142at2759"/>
<dbReference type="AlphaFoldDB" id="A0A9Q0F8F4"/>
<evidence type="ECO:0000256" key="2">
    <source>
        <dbReference type="ARBA" id="ARBA00023136"/>
    </source>
</evidence>
<keyword evidence="5" id="KW-1185">Reference proteome</keyword>
<comment type="caution">
    <text evidence="4">The sequence shown here is derived from an EMBL/GenBank/DDBJ whole genome shotgun (WGS) entry which is preliminary data.</text>
</comment>
<reference evidence="4" key="2">
    <citation type="journal article" date="2023" name="Plants (Basel)">
        <title>Annotation of the Turnera subulata (Passifloraceae) Draft Genome Reveals the S-Locus Evolved after the Divergence of Turneroideae from Passifloroideae in a Stepwise Manner.</title>
        <authorList>
            <person name="Henning P.M."/>
            <person name="Roalson E.H."/>
            <person name="Mir W."/>
            <person name="McCubbin A.G."/>
            <person name="Shore J.S."/>
        </authorList>
    </citation>
    <scope>NUCLEOTIDE SEQUENCE</scope>
    <source>
        <strain evidence="4">F60SS</strain>
    </source>
</reference>
<keyword evidence="3" id="KW-1133">Transmembrane helix</keyword>
<organism evidence="4 5">
    <name type="scientific">Turnera subulata</name>
    <dbReference type="NCBI Taxonomy" id="218843"/>
    <lineage>
        <taxon>Eukaryota</taxon>
        <taxon>Viridiplantae</taxon>
        <taxon>Streptophyta</taxon>
        <taxon>Embryophyta</taxon>
        <taxon>Tracheophyta</taxon>
        <taxon>Spermatophyta</taxon>
        <taxon>Magnoliopsida</taxon>
        <taxon>eudicotyledons</taxon>
        <taxon>Gunneridae</taxon>
        <taxon>Pentapetalae</taxon>
        <taxon>rosids</taxon>
        <taxon>fabids</taxon>
        <taxon>Malpighiales</taxon>
        <taxon>Passifloraceae</taxon>
        <taxon>Turnera</taxon>
    </lineage>
</organism>
<proteinExistence type="predicted"/>
<evidence type="ECO:0000313" key="4">
    <source>
        <dbReference type="EMBL" id="KAJ4826833.1"/>
    </source>
</evidence>
<dbReference type="EMBL" id="JAKUCV010006573">
    <property type="protein sequence ID" value="KAJ4826833.1"/>
    <property type="molecule type" value="Genomic_DNA"/>
</dbReference>
<evidence type="ECO:0000256" key="3">
    <source>
        <dbReference type="SAM" id="Phobius"/>
    </source>
</evidence>